<keyword evidence="1" id="KW-1133">Transmembrane helix</keyword>
<reference evidence="2 3" key="1">
    <citation type="submission" date="2018-09" db="EMBL/GenBank/DDBJ databases">
        <title>Cohnella cavernae sp. nov., isolated from a karst cave.</title>
        <authorList>
            <person name="Zhu H."/>
        </authorList>
    </citation>
    <scope>NUCLEOTIDE SEQUENCE [LARGE SCALE GENOMIC DNA]</scope>
    <source>
        <strain evidence="2 3">K2E09-144</strain>
    </source>
</reference>
<keyword evidence="1" id="KW-0472">Membrane</keyword>
<dbReference type="InterPro" id="IPR020144">
    <property type="entry name" value="SpoVAB"/>
</dbReference>
<keyword evidence="1" id="KW-0812">Transmembrane</keyword>
<feature type="transmembrane region" description="Helical" evidence="1">
    <location>
        <begin position="12"/>
        <end position="40"/>
    </location>
</feature>
<feature type="transmembrane region" description="Helical" evidence="1">
    <location>
        <begin position="52"/>
        <end position="71"/>
    </location>
</feature>
<gene>
    <name evidence="2" type="ORF">D3H35_05410</name>
</gene>
<dbReference type="AlphaFoldDB" id="A0A398CPR2"/>
<dbReference type="OrthoDB" id="9790504at2"/>
<name>A0A398CPR2_9BACL</name>
<dbReference type="EMBL" id="QXJM01000025">
    <property type="protein sequence ID" value="RIE04533.1"/>
    <property type="molecule type" value="Genomic_DNA"/>
</dbReference>
<organism evidence="2 3">
    <name type="scientific">Cohnella faecalis</name>
    <dbReference type="NCBI Taxonomy" id="2315694"/>
    <lineage>
        <taxon>Bacteria</taxon>
        <taxon>Bacillati</taxon>
        <taxon>Bacillota</taxon>
        <taxon>Bacilli</taxon>
        <taxon>Bacillales</taxon>
        <taxon>Paenibacillaceae</taxon>
        <taxon>Cohnella</taxon>
    </lineage>
</organism>
<evidence type="ECO:0000313" key="3">
    <source>
        <dbReference type="Proteomes" id="UP000266340"/>
    </source>
</evidence>
<dbReference type="Pfam" id="PF13782">
    <property type="entry name" value="SpoVAB"/>
    <property type="match status" value="1"/>
</dbReference>
<proteinExistence type="predicted"/>
<accession>A0A398CPR2</accession>
<feature type="transmembrane region" description="Helical" evidence="1">
    <location>
        <begin position="124"/>
        <end position="147"/>
    </location>
</feature>
<evidence type="ECO:0000313" key="2">
    <source>
        <dbReference type="EMBL" id="RIE04533.1"/>
    </source>
</evidence>
<comment type="caution">
    <text evidence="2">The sequence shown here is derived from an EMBL/GenBank/DDBJ whole genome shotgun (WGS) entry which is preliminary data.</text>
</comment>
<evidence type="ECO:0000256" key="1">
    <source>
        <dbReference type="SAM" id="Phobius"/>
    </source>
</evidence>
<protein>
    <submittedName>
        <fullName evidence="2">Stage V sporulation protein AB</fullName>
    </submittedName>
</protein>
<dbReference type="Proteomes" id="UP000266340">
    <property type="component" value="Unassembled WGS sequence"/>
</dbReference>
<feature type="transmembrane region" description="Helical" evidence="1">
    <location>
        <begin position="91"/>
        <end position="112"/>
    </location>
</feature>
<keyword evidence="3" id="KW-1185">Reference proteome</keyword>
<sequence>MKRRRTSLVHEWLSGGLLAVIGIAGGFTVGSAFIALLIMLDLIPRLVQLTRAYRKSVVFESSILLGTLFWSSADLFDWKAALPAFVLLAPAVFHGLFVGMFAAALTEVLNVIPIVSKRLKLQPYLFTLLVAMVLGKVVGSLFDWLWVHH</sequence>